<sequence>MGESILCRNLIEVPTDFLTREAFRMNVRERDLLPPPGFIKYPIKGAGLWGVHGGLEKLPMLATVPSTKIPGIIKEIHDSKHKPCVITSITIPGEKAEDEKDLLPLIRRNIESARLPECLYPNLYTSHISKFEVFPRFDPVYSQYDGISRRTLKQEIGPATQNALDKLSDVLYRKSLYETDFQPFGPGKESSLNLPGIENQETSNQRRPGVSTKVSEATGCEKELPTDIAATGVTEKDEDEEEEEKDYSSWKEKVKKAKAKWLYEKRNASNVLPTRSPYQKPRGNNTGFLTSITLPQCLQDSSLGSSTKAVSFESLACSKAIQKVAMAKKLGDVGSIVRLPSVPGGMPKDIRLSSLGAMICDLPQYTDESLHQQRRKKLPLMVGMRFKTDAHVKFHKEHPEPIPDLRDSIIDGKKHVFFGAHATLLR</sequence>
<evidence type="ECO:0000313" key="3">
    <source>
        <dbReference type="RefSeq" id="XP_031570698.1"/>
    </source>
</evidence>
<dbReference type="Proteomes" id="UP000515163">
    <property type="component" value="Unplaced"/>
</dbReference>
<gene>
    <name evidence="3" type="primary">LOC116305019</name>
</gene>
<evidence type="ECO:0000313" key="2">
    <source>
        <dbReference type="Proteomes" id="UP000515163"/>
    </source>
</evidence>
<dbReference type="KEGG" id="aten:116305019"/>
<dbReference type="InterPro" id="IPR027886">
    <property type="entry name" value="SPMIP4"/>
</dbReference>
<keyword evidence="2" id="KW-1185">Reference proteome</keyword>
<dbReference type="AlphaFoldDB" id="A0A6P8IXD3"/>
<dbReference type="GeneID" id="116305019"/>
<protein>
    <submittedName>
        <fullName evidence="3">Uncharacterized protein LOC116305019</fullName>
    </submittedName>
</protein>
<proteinExistence type="predicted"/>
<dbReference type="PANTHER" id="PTHR31393:SF3">
    <property type="match status" value="1"/>
</dbReference>
<feature type="region of interest" description="Disordered" evidence="1">
    <location>
        <begin position="182"/>
        <end position="246"/>
    </location>
</feature>
<reference evidence="3" key="1">
    <citation type="submission" date="2025-08" db="UniProtKB">
        <authorList>
            <consortium name="RefSeq"/>
        </authorList>
    </citation>
    <scope>IDENTIFICATION</scope>
    <source>
        <tissue evidence="3">Tentacle</tissue>
    </source>
</reference>
<dbReference type="InParanoid" id="A0A6P8IXD3"/>
<accession>A0A6P8IXD3</accession>
<name>A0A6P8IXD3_ACTTE</name>
<organism evidence="2 3">
    <name type="scientific">Actinia tenebrosa</name>
    <name type="common">Australian red waratah sea anemone</name>
    <dbReference type="NCBI Taxonomy" id="6105"/>
    <lineage>
        <taxon>Eukaryota</taxon>
        <taxon>Metazoa</taxon>
        <taxon>Cnidaria</taxon>
        <taxon>Anthozoa</taxon>
        <taxon>Hexacorallia</taxon>
        <taxon>Actiniaria</taxon>
        <taxon>Actiniidae</taxon>
        <taxon>Actinia</taxon>
    </lineage>
</organism>
<dbReference type="RefSeq" id="XP_031570698.1">
    <property type="nucleotide sequence ID" value="XM_031714838.1"/>
</dbReference>
<dbReference type="PANTHER" id="PTHR31393">
    <property type="entry name" value="C5ORF31"/>
    <property type="match status" value="1"/>
</dbReference>
<dbReference type="OrthoDB" id="5965030at2759"/>
<evidence type="ECO:0000256" key="1">
    <source>
        <dbReference type="SAM" id="MobiDB-lite"/>
    </source>
</evidence>
<feature type="compositionally biased region" description="Acidic residues" evidence="1">
    <location>
        <begin position="236"/>
        <end position="245"/>
    </location>
</feature>
<dbReference type="GO" id="GO:0005813">
    <property type="term" value="C:centrosome"/>
    <property type="evidence" value="ECO:0007669"/>
    <property type="project" value="TreeGrafter"/>
</dbReference>